<feature type="region of interest" description="Disordered" evidence="1">
    <location>
        <begin position="31"/>
        <end position="69"/>
    </location>
</feature>
<name>A0A2P6U242_CHLSO</name>
<dbReference type="EMBL" id="LHPG02000002">
    <property type="protein sequence ID" value="PRW60386.1"/>
    <property type="molecule type" value="Genomic_DNA"/>
</dbReference>
<comment type="caution">
    <text evidence="2">The sequence shown here is derived from an EMBL/GenBank/DDBJ whole genome shotgun (WGS) entry which is preliminary data.</text>
</comment>
<proteinExistence type="predicted"/>
<protein>
    <submittedName>
        <fullName evidence="2">Sugar ABC transporter permease</fullName>
    </submittedName>
</protein>
<sequence length="83" mass="8685">MSYEPSMNGSVAASVAGSELDFGGETEAHYTLPSLTDLVRKSSTPKEPAMPAHRGAPTEAPSTGVQRPAAAYSHGSGVMWPFY</sequence>
<dbReference type="AlphaFoldDB" id="A0A2P6U242"/>
<keyword evidence="3" id="KW-1185">Reference proteome</keyword>
<gene>
    <name evidence="2" type="ORF">C2E21_0926</name>
</gene>
<organism evidence="2 3">
    <name type="scientific">Chlorella sorokiniana</name>
    <name type="common">Freshwater green alga</name>
    <dbReference type="NCBI Taxonomy" id="3076"/>
    <lineage>
        <taxon>Eukaryota</taxon>
        <taxon>Viridiplantae</taxon>
        <taxon>Chlorophyta</taxon>
        <taxon>core chlorophytes</taxon>
        <taxon>Trebouxiophyceae</taxon>
        <taxon>Chlorellales</taxon>
        <taxon>Chlorellaceae</taxon>
        <taxon>Chlorella clade</taxon>
        <taxon>Chlorella</taxon>
    </lineage>
</organism>
<dbReference type="Proteomes" id="UP000239899">
    <property type="component" value="Unassembled WGS sequence"/>
</dbReference>
<dbReference type="OrthoDB" id="10311330at2759"/>
<evidence type="ECO:0000313" key="2">
    <source>
        <dbReference type="EMBL" id="PRW60386.1"/>
    </source>
</evidence>
<accession>A0A2P6U242</accession>
<evidence type="ECO:0000313" key="3">
    <source>
        <dbReference type="Proteomes" id="UP000239899"/>
    </source>
</evidence>
<reference evidence="2 3" key="1">
    <citation type="journal article" date="2018" name="Plant J.">
        <title>Genome sequences of Chlorella sorokiniana UTEX 1602 and Micractinium conductrix SAG 241.80: implications to maltose excretion by a green alga.</title>
        <authorList>
            <person name="Arriola M.B."/>
            <person name="Velmurugan N."/>
            <person name="Zhang Y."/>
            <person name="Plunkett M.H."/>
            <person name="Hondzo H."/>
            <person name="Barney B.M."/>
        </authorList>
    </citation>
    <scope>NUCLEOTIDE SEQUENCE [LARGE SCALE GENOMIC DNA]</scope>
    <source>
        <strain evidence="3">UTEX 1602</strain>
    </source>
</reference>
<evidence type="ECO:0000256" key="1">
    <source>
        <dbReference type="SAM" id="MobiDB-lite"/>
    </source>
</evidence>